<evidence type="ECO:0000313" key="7">
    <source>
        <dbReference type="EMBL" id="PWN38435.1"/>
    </source>
</evidence>
<feature type="region of interest" description="Disordered" evidence="5">
    <location>
        <begin position="192"/>
        <end position="249"/>
    </location>
</feature>
<dbReference type="Pfam" id="PF01428">
    <property type="entry name" value="zf-AN1"/>
    <property type="match status" value="2"/>
</dbReference>
<feature type="domain" description="AN1-type" evidence="6">
    <location>
        <begin position="49"/>
        <end position="88"/>
    </location>
</feature>
<feature type="region of interest" description="Disordered" evidence="5">
    <location>
        <begin position="1"/>
        <end position="26"/>
    </location>
</feature>
<name>A0A316VSF3_9BASI</name>
<dbReference type="SMART" id="SM00154">
    <property type="entry name" value="ZnF_AN1"/>
    <property type="match status" value="2"/>
</dbReference>
<dbReference type="GO" id="GO:0005737">
    <property type="term" value="C:cytoplasm"/>
    <property type="evidence" value="ECO:0007669"/>
    <property type="project" value="TreeGrafter"/>
</dbReference>
<reference evidence="7 8" key="1">
    <citation type="journal article" date="2018" name="Mol. Biol. Evol.">
        <title>Broad Genomic Sampling Reveals a Smut Pathogenic Ancestry of the Fungal Clade Ustilaginomycotina.</title>
        <authorList>
            <person name="Kijpornyongpan T."/>
            <person name="Mondo S.J."/>
            <person name="Barry K."/>
            <person name="Sandor L."/>
            <person name="Lee J."/>
            <person name="Lipzen A."/>
            <person name="Pangilinan J."/>
            <person name="LaButti K."/>
            <person name="Hainaut M."/>
            <person name="Henrissat B."/>
            <person name="Grigoriev I.V."/>
            <person name="Spatafora J.W."/>
            <person name="Aime M.C."/>
        </authorList>
    </citation>
    <scope>NUCLEOTIDE SEQUENCE [LARGE SCALE GENOMIC DNA]</scope>
    <source>
        <strain evidence="7 8">MCA 3882</strain>
    </source>
</reference>
<dbReference type="Proteomes" id="UP000245771">
    <property type="component" value="Unassembled WGS sequence"/>
</dbReference>
<dbReference type="SUPFAM" id="SSF118310">
    <property type="entry name" value="AN1-like Zinc finger"/>
    <property type="match status" value="2"/>
</dbReference>
<keyword evidence="1" id="KW-0479">Metal-binding</keyword>
<evidence type="ECO:0000256" key="4">
    <source>
        <dbReference type="ARBA" id="ARBA00022833"/>
    </source>
</evidence>
<feature type="compositionally biased region" description="Low complexity" evidence="5">
    <location>
        <begin position="1"/>
        <end position="14"/>
    </location>
</feature>
<organism evidence="7 8">
    <name type="scientific">Meira miltonrushii</name>
    <dbReference type="NCBI Taxonomy" id="1280837"/>
    <lineage>
        <taxon>Eukaryota</taxon>
        <taxon>Fungi</taxon>
        <taxon>Dikarya</taxon>
        <taxon>Basidiomycota</taxon>
        <taxon>Ustilaginomycotina</taxon>
        <taxon>Exobasidiomycetes</taxon>
        <taxon>Exobasidiales</taxon>
        <taxon>Brachybasidiaceae</taxon>
        <taxon>Meira</taxon>
    </lineage>
</organism>
<keyword evidence="3" id="KW-0863">Zinc-finger</keyword>
<dbReference type="AlphaFoldDB" id="A0A316VSF3"/>
<gene>
    <name evidence="7" type="ORF">FA14DRAFT_160006</name>
</gene>
<keyword evidence="2" id="KW-0677">Repeat</keyword>
<dbReference type="GeneID" id="37020270"/>
<dbReference type="InterPro" id="IPR000058">
    <property type="entry name" value="Znf_AN1"/>
</dbReference>
<dbReference type="PANTHER" id="PTHR14677:SF40">
    <property type="entry name" value="CDC48-ASSOCIATED UBIQUITIN-LIKE_ZINC FINGER PROTEIN 1"/>
    <property type="match status" value="1"/>
</dbReference>
<dbReference type="InterPro" id="IPR035896">
    <property type="entry name" value="AN1-like_Znf"/>
</dbReference>
<feature type="domain" description="AN1-type" evidence="6">
    <location>
        <begin position="151"/>
        <end position="190"/>
    </location>
</feature>
<dbReference type="InParanoid" id="A0A316VSF3"/>
<evidence type="ECO:0000259" key="6">
    <source>
        <dbReference type="SMART" id="SM00154"/>
    </source>
</evidence>
<evidence type="ECO:0000256" key="3">
    <source>
        <dbReference type="ARBA" id="ARBA00022771"/>
    </source>
</evidence>
<protein>
    <recommendedName>
        <fullName evidence="6">AN1-type domain-containing protein</fullName>
    </recommendedName>
</protein>
<dbReference type="Gene3D" id="4.10.1110.10">
    <property type="entry name" value="AN1-like Zinc finger"/>
    <property type="match status" value="2"/>
</dbReference>
<evidence type="ECO:0000313" key="8">
    <source>
        <dbReference type="Proteomes" id="UP000245771"/>
    </source>
</evidence>
<dbReference type="PANTHER" id="PTHR14677">
    <property type="entry name" value="ARSENITE INDUCUBLE RNA ASSOCIATED PROTEIN AIP-1-RELATED"/>
    <property type="match status" value="1"/>
</dbReference>
<dbReference type="InterPro" id="IPR057357">
    <property type="entry name" value="Znf-C2H2_ZFAND2A/B"/>
</dbReference>
<dbReference type="OrthoDB" id="431929at2759"/>
<sequence length="268" mass="30011">MTTTNGAASTSNTTLDATLRNGTSTPSLRRVRAEERQYQSEMMFIGQRCHWDDCHREDFLPFRCADCQNKFCSEHYKSASHNCPNPTPDFVVPQCPLCHEPPKQWKRDEDPNVAMDAHLTPNPKTGLVECTALGKDGKLQAQKKEKRENECNEKRCHKLMVVPIQCPQCRQQFCPSHRAPVQHQCTSLSTAKQSSSASSSSPGSKLLDSLAAKRASLQQEPTEPQAPMEKQSKLNGKAESLNPIRAIHAASNERKMDKWVPRPIFGKA</sequence>
<dbReference type="EMBL" id="KZ819602">
    <property type="protein sequence ID" value="PWN38435.1"/>
    <property type="molecule type" value="Genomic_DNA"/>
</dbReference>
<proteinExistence type="predicted"/>
<dbReference type="STRING" id="1280837.A0A316VSF3"/>
<dbReference type="GO" id="GO:0008270">
    <property type="term" value="F:zinc ion binding"/>
    <property type="evidence" value="ECO:0007669"/>
    <property type="project" value="UniProtKB-KW"/>
</dbReference>
<evidence type="ECO:0000256" key="2">
    <source>
        <dbReference type="ARBA" id="ARBA00022737"/>
    </source>
</evidence>
<keyword evidence="4" id="KW-0862">Zinc</keyword>
<evidence type="ECO:0000256" key="1">
    <source>
        <dbReference type="ARBA" id="ARBA00022723"/>
    </source>
</evidence>
<dbReference type="RefSeq" id="XP_025358737.1">
    <property type="nucleotide sequence ID" value="XM_025498489.1"/>
</dbReference>
<dbReference type="Pfam" id="PF25403">
    <property type="entry name" value="zf-C2H2_ZFAND2"/>
    <property type="match status" value="1"/>
</dbReference>
<evidence type="ECO:0000256" key="5">
    <source>
        <dbReference type="SAM" id="MobiDB-lite"/>
    </source>
</evidence>
<accession>A0A316VSF3</accession>
<keyword evidence="8" id="KW-1185">Reference proteome</keyword>
<feature type="compositionally biased region" description="Low complexity" evidence="5">
    <location>
        <begin position="192"/>
        <end position="210"/>
    </location>
</feature>